<accession>A0A385EFI6</accession>
<dbReference type="RefSeq" id="YP_009810825.1">
    <property type="nucleotide sequence ID" value="NC_048049.1"/>
</dbReference>
<reference evidence="2" key="1">
    <citation type="submission" date="2018-05" db="EMBL/GenBank/DDBJ databases">
        <authorList>
            <person name="You S."/>
        </authorList>
    </citation>
    <scope>NUCLEOTIDE SEQUENCE [LARGE SCALE GENOMIC DNA]</scope>
</reference>
<protein>
    <submittedName>
        <fullName evidence="1">Uncharacterized protein</fullName>
    </submittedName>
</protein>
<name>A0A385EFI6_9CAUD</name>
<keyword evidence="2" id="KW-1185">Reference proteome</keyword>
<dbReference type="Proteomes" id="UP000257648">
    <property type="component" value="Segment"/>
</dbReference>
<dbReference type="EMBL" id="MH412654">
    <property type="protein sequence ID" value="AXQ70466.1"/>
    <property type="molecule type" value="Genomic_DNA"/>
</dbReference>
<proteinExistence type="predicted"/>
<organism evidence="1 2">
    <name type="scientific">Synechococcus phage S-T4</name>
    <dbReference type="NCBI Taxonomy" id="2268578"/>
    <lineage>
        <taxon>Viruses</taxon>
        <taxon>Duplodnaviria</taxon>
        <taxon>Heunggongvirae</taxon>
        <taxon>Uroviricota</taxon>
        <taxon>Caudoviricetes</taxon>
        <taxon>Pantevenvirales</taxon>
        <taxon>Kyanoviridae</taxon>
        <taxon>Tamkungvirus</taxon>
        <taxon>Tamkungvirus ST4</taxon>
    </lineage>
</organism>
<evidence type="ECO:0000313" key="2">
    <source>
        <dbReference type="Proteomes" id="UP000257648"/>
    </source>
</evidence>
<dbReference type="GeneID" id="55001847"/>
<sequence>MAFTERHEHKIEIIPPYNILQCRRADIVEKDGKEVGRTYHRHVKTPGSDMTGECSEMQAVAAALWTDQVISDYQAMIAAQQLPEGGAE</sequence>
<evidence type="ECO:0000313" key="1">
    <source>
        <dbReference type="EMBL" id="AXQ70466.1"/>
    </source>
</evidence>
<dbReference type="KEGG" id="vg:55001847"/>